<dbReference type="eggNOG" id="COG0726">
    <property type="taxonomic scope" value="Bacteria"/>
</dbReference>
<accession>E7GQQ0</accession>
<dbReference type="STRING" id="1512.GCA_900049235_03505"/>
<name>E7GQQ0_CLOS6</name>
<gene>
    <name evidence="1" type="ORF">HMPREF9474_03245</name>
</gene>
<dbReference type="EMBL" id="ADLQ01000073">
    <property type="protein sequence ID" value="EGA92860.1"/>
    <property type="molecule type" value="Genomic_DNA"/>
</dbReference>
<protein>
    <recommendedName>
        <fullName evidence="3">Polysaccharide deacetylase</fullName>
    </recommendedName>
</protein>
<evidence type="ECO:0000313" key="1">
    <source>
        <dbReference type="EMBL" id="EGA92860.1"/>
    </source>
</evidence>
<proteinExistence type="predicted"/>
<reference evidence="1 2" key="1">
    <citation type="submission" date="2010-12" db="EMBL/GenBank/DDBJ databases">
        <title>The Genome Sequence of Clostridium symbiosum strain WAL-14163.</title>
        <authorList>
            <person name="Earl A."/>
            <person name="Ward D."/>
            <person name="Feldgarden M."/>
            <person name="Gevers D."/>
            <person name="Finegold S.M."/>
            <person name="Summanen P.H."/>
            <person name="Molitoris D.R."/>
            <person name="Vaisanen M.L."/>
            <person name="Daigneault M."/>
            <person name="Young S.K."/>
            <person name="Zeng Q."/>
            <person name="Gargeya S."/>
            <person name="Fitzgerald M."/>
            <person name="Haas B."/>
            <person name="Abouelleil A."/>
            <person name="Alvarado L."/>
            <person name="Arachchi H.M."/>
            <person name="Berlin A."/>
            <person name="Brown A."/>
            <person name="Chapman S.B."/>
            <person name="Chen Z."/>
            <person name="Dunbar C."/>
            <person name="Freedman E."/>
            <person name="Gearin G."/>
            <person name="Gellesch M."/>
            <person name="Goldberg J."/>
            <person name="Griggs A."/>
            <person name="Gujja S."/>
            <person name="Heilman E."/>
            <person name="Heiman D."/>
            <person name="Howarth C."/>
            <person name="Larson L."/>
            <person name="Lui A."/>
            <person name="MacDonald P.J.P."/>
            <person name="Mehta T."/>
            <person name="Montmayeur A."/>
            <person name="Murphy C."/>
            <person name="Neiman D."/>
            <person name="Pearson M."/>
            <person name="Priest M."/>
            <person name="Roberts A."/>
            <person name="Saif S."/>
            <person name="Shea T."/>
            <person name="Shenoy N."/>
            <person name="Sisk P."/>
            <person name="Stolte C."/>
            <person name="Sykes S."/>
            <person name="White J."/>
            <person name="Yandava C."/>
            <person name="Nusbaum C."/>
            <person name="Birren B."/>
        </authorList>
    </citation>
    <scope>NUCLEOTIDE SEQUENCE [LARGE SCALE GENOMIC DNA]</scope>
    <source>
        <strain evidence="1 2">WAL-14163</strain>
    </source>
</reference>
<dbReference type="HOGENOM" id="CLU_087512_0_0_9"/>
<sequence>MNFTYQSYRELVHTILINGYEITDYHLYKGVKNPCILRHDIDMDLCKAAEFAEIEREILGEDKRLNATYFVLISSDFYNPFSKEGIACLKRITGSGHEIGLHFDEKKYMGDEDKFTPEMCRIQVKKEISLLSEIINSQVRVVSMHRPSKQFLESRMDFGDVVNSYSAPFFDQFKYLSDSRMCWRENIEEVVKSKQEQALHVLTHPFWYSFSERTLRQCLYDFISRGNGVRYNIMKENFRDLEAVLNLEEIK</sequence>
<dbReference type="RefSeq" id="WP_003502455.1">
    <property type="nucleotide sequence ID" value="NZ_GL834313.1"/>
</dbReference>
<dbReference type="AlphaFoldDB" id="E7GQQ0"/>
<keyword evidence="2" id="KW-1185">Reference proteome</keyword>
<evidence type="ECO:0008006" key="3">
    <source>
        <dbReference type="Google" id="ProtNLM"/>
    </source>
</evidence>
<dbReference type="Proteomes" id="UP000002970">
    <property type="component" value="Unassembled WGS sequence"/>
</dbReference>
<comment type="caution">
    <text evidence="1">The sequence shown here is derived from an EMBL/GenBank/DDBJ whole genome shotgun (WGS) entry which is preliminary data.</text>
</comment>
<organism evidence="1 2">
    <name type="scientific">Clostridium symbiosum (strain WAL-14163)</name>
    <dbReference type="NCBI Taxonomy" id="742740"/>
    <lineage>
        <taxon>Bacteria</taxon>
        <taxon>Bacillati</taxon>
        <taxon>Bacillota</taxon>
        <taxon>Clostridia</taxon>
        <taxon>Lachnospirales</taxon>
        <taxon>Lachnospiraceae</taxon>
        <taxon>Otoolea</taxon>
    </lineage>
</organism>
<dbReference type="Gene3D" id="3.20.20.370">
    <property type="entry name" value="Glycoside hydrolase/deacetylase"/>
    <property type="match status" value="1"/>
</dbReference>
<evidence type="ECO:0000313" key="2">
    <source>
        <dbReference type="Proteomes" id="UP000002970"/>
    </source>
</evidence>